<dbReference type="SUPFAM" id="SSF51556">
    <property type="entry name" value="Metallo-dependent hydrolases"/>
    <property type="match status" value="1"/>
</dbReference>
<evidence type="ECO:0000313" key="3">
    <source>
        <dbReference type="EMBL" id="HEN17074.1"/>
    </source>
</evidence>
<name>A0A7C2P2A5_9PLAN</name>
<evidence type="ECO:0000256" key="1">
    <source>
        <dbReference type="SAM" id="MobiDB-lite"/>
    </source>
</evidence>
<dbReference type="AlphaFoldDB" id="A0A7C2P2A5"/>
<keyword evidence="3" id="KW-0378">Hydrolase</keyword>
<accession>A0A7C2P2A5</accession>
<evidence type="ECO:0000259" key="2">
    <source>
        <dbReference type="Pfam" id="PF04909"/>
    </source>
</evidence>
<organism evidence="3">
    <name type="scientific">Schlesneria paludicola</name>
    <dbReference type="NCBI Taxonomy" id="360056"/>
    <lineage>
        <taxon>Bacteria</taxon>
        <taxon>Pseudomonadati</taxon>
        <taxon>Planctomycetota</taxon>
        <taxon>Planctomycetia</taxon>
        <taxon>Planctomycetales</taxon>
        <taxon>Planctomycetaceae</taxon>
        <taxon>Schlesneria</taxon>
    </lineage>
</organism>
<dbReference type="GO" id="GO:0016787">
    <property type="term" value="F:hydrolase activity"/>
    <property type="evidence" value="ECO:0007669"/>
    <property type="project" value="UniProtKB-KW"/>
</dbReference>
<reference evidence="3" key="1">
    <citation type="journal article" date="2020" name="mSystems">
        <title>Genome- and Community-Level Interaction Insights into Carbon Utilization and Element Cycling Functions of Hydrothermarchaeota in Hydrothermal Sediment.</title>
        <authorList>
            <person name="Zhou Z."/>
            <person name="Liu Y."/>
            <person name="Xu W."/>
            <person name="Pan J."/>
            <person name="Luo Z.H."/>
            <person name="Li M."/>
        </authorList>
    </citation>
    <scope>NUCLEOTIDE SEQUENCE [LARGE SCALE GENOMIC DNA]</scope>
    <source>
        <strain evidence="3">SpSt-339</strain>
    </source>
</reference>
<dbReference type="InterPro" id="IPR006680">
    <property type="entry name" value="Amidohydro-rel"/>
</dbReference>
<feature type="domain" description="Amidohydrolase-related" evidence="2">
    <location>
        <begin position="91"/>
        <end position="330"/>
    </location>
</feature>
<feature type="region of interest" description="Disordered" evidence="1">
    <location>
        <begin position="1"/>
        <end position="57"/>
    </location>
</feature>
<gene>
    <name evidence="3" type="ORF">ENQ76_16570</name>
</gene>
<protein>
    <submittedName>
        <fullName evidence="3">Metal-dependent hydrolase</fullName>
    </submittedName>
</protein>
<sequence length="331" mass="36212">MGRDGGLRPHGGHGRTGGAGTGGRPGDLRQRRRRPEFRVAIGEGRRGEDFRRGQGIDLRSEPAAAAVADPRGEGDQAVIDVNVHLSQWPFRRVPDDDTPSLVQRLKAAGVTQAWAGTFDALLHRNLSAANARLADECARHGDGVLLPFGSVNPMLPDWREDLRRCAEVHRMRGIRLYPNYHGYRLDQSEFATLLDAAVERKLIVQMALKMEDERTQHPLVSVPAVDPAPLAEMVAARPNLRLVVLNGLGLLRGEALTRLARSGQVWFDLAMLEGAAGIERVLPTLPVERLLFGSHAPFFLHEAAVLKLQESELPQPVRDAIVAGNAAKILS</sequence>
<proteinExistence type="predicted"/>
<feature type="compositionally biased region" description="Basic and acidic residues" evidence="1">
    <location>
        <begin position="43"/>
        <end position="57"/>
    </location>
</feature>
<comment type="caution">
    <text evidence="3">The sequence shown here is derived from an EMBL/GenBank/DDBJ whole genome shotgun (WGS) entry which is preliminary data.</text>
</comment>
<feature type="compositionally biased region" description="Gly residues" evidence="1">
    <location>
        <begin position="14"/>
        <end position="25"/>
    </location>
</feature>
<dbReference type="InterPro" id="IPR032466">
    <property type="entry name" value="Metal_Hydrolase"/>
</dbReference>
<dbReference type="Pfam" id="PF04909">
    <property type="entry name" value="Amidohydro_2"/>
    <property type="match status" value="1"/>
</dbReference>
<dbReference type="EMBL" id="DSOK01000455">
    <property type="protein sequence ID" value="HEN17074.1"/>
    <property type="molecule type" value="Genomic_DNA"/>
</dbReference>
<dbReference type="Gene3D" id="3.20.20.140">
    <property type="entry name" value="Metal-dependent hydrolases"/>
    <property type="match status" value="1"/>
</dbReference>